<evidence type="ECO:0000256" key="12">
    <source>
        <dbReference type="RuleBase" id="RU366053"/>
    </source>
</evidence>
<dbReference type="SUPFAM" id="SSF64356">
    <property type="entry name" value="SNARE-like"/>
    <property type="match status" value="1"/>
</dbReference>
<dbReference type="GO" id="GO:0000139">
    <property type="term" value="C:Golgi membrane"/>
    <property type="evidence" value="ECO:0007669"/>
    <property type="project" value="UniProtKB-SubCell"/>
</dbReference>
<organism evidence="15 16">
    <name type="scientific">Capsaspora owczarzaki (strain ATCC 30864)</name>
    <dbReference type="NCBI Taxonomy" id="595528"/>
    <lineage>
        <taxon>Eukaryota</taxon>
        <taxon>Filasterea</taxon>
        <taxon>Capsaspora</taxon>
    </lineage>
</organism>
<dbReference type="GO" id="GO:0006890">
    <property type="term" value="P:retrograde vesicle-mediated transport, Golgi to endoplasmic reticulum"/>
    <property type="evidence" value="ECO:0007669"/>
    <property type="project" value="UniProtKB-UniRule"/>
</dbReference>
<accession>A0A0D2WY73</accession>
<evidence type="ECO:0000313" key="15">
    <source>
        <dbReference type="EMBL" id="KJE97823.1"/>
    </source>
</evidence>
<dbReference type="PANTHER" id="PTHR11043">
    <property type="entry name" value="ZETA-COAT PROTEIN"/>
    <property type="match status" value="1"/>
</dbReference>
<evidence type="ECO:0000256" key="5">
    <source>
        <dbReference type="ARBA" id="ARBA00022490"/>
    </source>
</evidence>
<evidence type="ECO:0000256" key="11">
    <source>
        <dbReference type="ARBA" id="ARBA00045555"/>
    </source>
</evidence>
<evidence type="ECO:0000256" key="4">
    <source>
        <dbReference type="ARBA" id="ARBA00022448"/>
    </source>
</evidence>
<evidence type="ECO:0000256" key="9">
    <source>
        <dbReference type="ARBA" id="ARBA00023136"/>
    </source>
</evidence>
<evidence type="ECO:0000256" key="3">
    <source>
        <dbReference type="ARBA" id="ARBA00011775"/>
    </source>
</evidence>
<dbReference type="STRING" id="595528.A0A0D2WY73"/>
<keyword evidence="8 12" id="KW-0333">Golgi apparatus</keyword>
<reference evidence="16" key="1">
    <citation type="submission" date="2011-02" db="EMBL/GenBank/DDBJ databases">
        <title>The Genome Sequence of Capsaspora owczarzaki ATCC 30864.</title>
        <authorList>
            <person name="Russ C."/>
            <person name="Cuomo C."/>
            <person name="Burger G."/>
            <person name="Gray M.W."/>
            <person name="Holland P.W.H."/>
            <person name="King N."/>
            <person name="Lang F.B.F."/>
            <person name="Roger A.J."/>
            <person name="Ruiz-Trillo I."/>
            <person name="Young S.K."/>
            <person name="Zeng Q."/>
            <person name="Gargeya S."/>
            <person name="Alvarado L."/>
            <person name="Berlin A."/>
            <person name="Chapman S.B."/>
            <person name="Chen Z."/>
            <person name="Freedman E."/>
            <person name="Gellesch M."/>
            <person name="Goldberg J."/>
            <person name="Griggs A."/>
            <person name="Gujja S."/>
            <person name="Heilman E."/>
            <person name="Heiman D."/>
            <person name="Howarth C."/>
            <person name="Mehta T."/>
            <person name="Neiman D."/>
            <person name="Pearson M."/>
            <person name="Roberts A."/>
            <person name="Saif S."/>
            <person name="Shea T."/>
            <person name="Shenoy N."/>
            <person name="Sisk P."/>
            <person name="Stolte C."/>
            <person name="Sykes S."/>
            <person name="White J."/>
            <person name="Yandava C."/>
            <person name="Haas B."/>
            <person name="Nusbaum C."/>
            <person name="Birren B."/>
        </authorList>
    </citation>
    <scope>NUCLEOTIDE SEQUENCE</scope>
    <source>
        <strain evidence="16">ATCC 30864</strain>
    </source>
</reference>
<evidence type="ECO:0000256" key="8">
    <source>
        <dbReference type="ARBA" id="ARBA00023034"/>
    </source>
</evidence>
<comment type="subcellular location">
    <subcellularLocation>
        <location evidence="12">Cytoplasm</location>
    </subcellularLocation>
    <subcellularLocation>
        <location evidence="1 12">Golgi apparatus membrane</location>
        <topology evidence="1 12">Peripheral membrane protein</topology>
        <orientation evidence="1 12">Cytoplasmic side</orientation>
    </subcellularLocation>
    <subcellularLocation>
        <location evidence="12">Cytoplasmic vesicle</location>
        <location evidence="12">COPI-coated vesicle membrane</location>
        <topology evidence="12">Peripheral membrane protein</topology>
        <orientation evidence="12">Cytoplasmic side</orientation>
    </subcellularLocation>
</comment>
<proteinExistence type="inferred from homology"/>
<dbReference type="GO" id="GO:0006891">
    <property type="term" value="P:intra-Golgi vesicle-mediated transport"/>
    <property type="evidence" value="ECO:0007669"/>
    <property type="project" value="TreeGrafter"/>
</dbReference>
<feature type="chain" id="PRO_5002270267" description="Coatomer subunit zeta" evidence="13">
    <location>
        <begin position="22"/>
        <end position="185"/>
    </location>
</feature>
<dbReference type="PhylomeDB" id="A0A0D2WY73"/>
<keyword evidence="4 12" id="KW-0813">Transport</keyword>
<dbReference type="InterPro" id="IPR011012">
    <property type="entry name" value="Longin-like_dom_sf"/>
</dbReference>
<keyword evidence="13" id="KW-0732">Signal</keyword>
<comment type="subunit">
    <text evidence="3 12">Oligomeric complex that consists of at least the alpha, beta, beta', gamma, delta, epsilon and zeta subunits.</text>
</comment>
<evidence type="ECO:0000313" key="16">
    <source>
        <dbReference type="Proteomes" id="UP000008743"/>
    </source>
</evidence>
<dbReference type="OMA" id="NELMLHS"/>
<dbReference type="Proteomes" id="UP000008743">
    <property type="component" value="Unassembled WGS sequence"/>
</dbReference>
<feature type="signal peptide" evidence="13">
    <location>
        <begin position="1"/>
        <end position="21"/>
    </location>
</feature>
<keyword evidence="5 12" id="KW-0963">Cytoplasm</keyword>
<evidence type="ECO:0000256" key="2">
    <source>
        <dbReference type="ARBA" id="ARBA00006972"/>
    </source>
</evidence>
<evidence type="ECO:0000256" key="6">
    <source>
        <dbReference type="ARBA" id="ARBA00022892"/>
    </source>
</evidence>
<evidence type="ECO:0000256" key="10">
    <source>
        <dbReference type="ARBA" id="ARBA00023329"/>
    </source>
</evidence>
<dbReference type="FunCoup" id="A0A0D2WY73">
    <property type="interactions" value="183"/>
</dbReference>
<keyword evidence="10 12" id="KW-0968">Cytoplasmic vesicle</keyword>
<dbReference type="Pfam" id="PF01217">
    <property type="entry name" value="Clat_adaptor_s"/>
    <property type="match status" value="1"/>
</dbReference>
<gene>
    <name evidence="15" type="ORF">CAOG_007917</name>
</gene>
<dbReference type="InterPro" id="IPR022775">
    <property type="entry name" value="AP_mu_sigma_su"/>
</dbReference>
<dbReference type="eggNOG" id="KOG3343">
    <property type="taxonomic scope" value="Eukaryota"/>
</dbReference>
<dbReference type="InterPro" id="IPR039652">
    <property type="entry name" value="Coatomer_zeta"/>
</dbReference>
<dbReference type="GO" id="GO:0030126">
    <property type="term" value="C:COPI vesicle coat"/>
    <property type="evidence" value="ECO:0007669"/>
    <property type="project" value="UniProtKB-UniRule"/>
</dbReference>
<dbReference type="EMBL" id="KE346375">
    <property type="protein sequence ID" value="KJE97823.1"/>
    <property type="molecule type" value="Genomic_DNA"/>
</dbReference>
<comment type="similarity">
    <text evidence="2 12">Belongs to the adaptor complexes small subunit family.</text>
</comment>
<dbReference type="GO" id="GO:0006886">
    <property type="term" value="P:intracellular protein transport"/>
    <property type="evidence" value="ECO:0007669"/>
    <property type="project" value="TreeGrafter"/>
</dbReference>
<dbReference type="OrthoDB" id="10249988at2759"/>
<dbReference type="FunFam" id="3.30.450.60:FF:000013">
    <property type="entry name" value="Coatomer subunit zeta"/>
    <property type="match status" value="1"/>
</dbReference>
<evidence type="ECO:0000256" key="1">
    <source>
        <dbReference type="ARBA" id="ARBA00004255"/>
    </source>
</evidence>
<keyword evidence="16" id="KW-1185">Reference proteome</keyword>
<dbReference type="InParanoid" id="A0A0D2WY73"/>
<name>A0A0D2WY73_CAPO3</name>
<keyword evidence="7 12" id="KW-0653">Protein transport</keyword>
<dbReference type="Gene3D" id="3.30.450.60">
    <property type="match status" value="1"/>
</dbReference>
<sequence length="185" mass="20544">MSLRSAVVVVVAFASLASIKAVLTLDNDGERVLCRYFDPAWMASVKEQRAFEKSLFTKTYRAASDIIMLEGVTCVYKSSVDLFFYVIGAPDENELLLSFALNTYFDALAQMLRNQVEKRVVMENFDVVALALDELVDGGIILEADPAVIVQHVAVRNNDEVPIAEQSISQALQTAKEQLSRSFLK</sequence>
<feature type="domain" description="AP complex mu/sigma subunit" evidence="14">
    <location>
        <begin position="19"/>
        <end position="159"/>
    </location>
</feature>
<dbReference type="PANTHER" id="PTHR11043:SF0">
    <property type="entry name" value="COATOMER SUBUNIT ZETA"/>
    <property type="match status" value="1"/>
</dbReference>
<evidence type="ECO:0000256" key="7">
    <source>
        <dbReference type="ARBA" id="ARBA00022927"/>
    </source>
</evidence>
<dbReference type="AlphaFoldDB" id="A0A0D2WY73"/>
<keyword evidence="9 12" id="KW-0472">Membrane</keyword>
<protein>
    <recommendedName>
        <fullName evidence="12">Coatomer subunit zeta</fullName>
    </recommendedName>
</protein>
<comment type="function">
    <text evidence="11">The coatomer is a cytosolic protein complex that binds to dilysine motifs and reversibly associates with Golgi non-clathrin-coated vesicles, which further mediate biosynthetic protein transport from the ER, via the Golgi up to the trans Golgi network. Coatomer complex is required for budding from Golgi membranes, and is essential for the retrograde Golgi-to-ER transport of dilysine-tagged proteins. The zeta subunit may be involved in regulating the coat assembly and, hence, the rate of biosynthetic protein transport due to its association-dissociation properties with the coatomer complex.</text>
</comment>
<evidence type="ECO:0000256" key="13">
    <source>
        <dbReference type="SAM" id="SignalP"/>
    </source>
</evidence>
<evidence type="ECO:0000259" key="14">
    <source>
        <dbReference type="Pfam" id="PF01217"/>
    </source>
</evidence>
<keyword evidence="6 12" id="KW-0931">ER-Golgi transport</keyword>
<dbReference type="CDD" id="cd14829">
    <property type="entry name" value="Zeta-COP"/>
    <property type="match status" value="1"/>
</dbReference>